<feature type="region of interest" description="Disordered" evidence="1">
    <location>
        <begin position="51"/>
        <end position="70"/>
    </location>
</feature>
<reference evidence="3" key="1">
    <citation type="journal article" date="2014" name="Int. J. Syst. Evol. Microbiol.">
        <title>Complete genome sequence of Corynebacterium casei LMG S-19264T (=DSM 44701T), isolated from a smear-ripened cheese.</title>
        <authorList>
            <consortium name="US DOE Joint Genome Institute (JGI-PGF)"/>
            <person name="Walter F."/>
            <person name="Albersmeier A."/>
            <person name="Kalinowski J."/>
            <person name="Ruckert C."/>
        </authorList>
    </citation>
    <scope>NUCLEOTIDE SEQUENCE</scope>
    <source>
        <strain evidence="3">KCTC 23714</strain>
    </source>
</reference>
<dbReference type="Proteomes" id="UP000628984">
    <property type="component" value="Unassembled WGS sequence"/>
</dbReference>
<evidence type="ECO:0000313" key="4">
    <source>
        <dbReference type="Proteomes" id="UP000628984"/>
    </source>
</evidence>
<comment type="caution">
    <text evidence="3">The sequence shown here is derived from an EMBL/GenBank/DDBJ whole genome shotgun (WGS) entry which is preliminary data.</text>
</comment>
<gene>
    <name evidence="3" type="ORF">GCM10011452_27860</name>
</gene>
<reference evidence="3" key="2">
    <citation type="submission" date="2020-09" db="EMBL/GenBank/DDBJ databases">
        <authorList>
            <person name="Sun Q."/>
            <person name="Kim S."/>
        </authorList>
    </citation>
    <scope>NUCLEOTIDE SEQUENCE</scope>
    <source>
        <strain evidence="3">KCTC 23714</strain>
    </source>
</reference>
<organism evidence="3 4">
    <name type="scientific">Gemmobacter lanyuensis</name>
    <dbReference type="NCBI Taxonomy" id="1054497"/>
    <lineage>
        <taxon>Bacteria</taxon>
        <taxon>Pseudomonadati</taxon>
        <taxon>Pseudomonadota</taxon>
        <taxon>Alphaproteobacteria</taxon>
        <taxon>Rhodobacterales</taxon>
        <taxon>Paracoccaceae</taxon>
        <taxon>Gemmobacter</taxon>
    </lineage>
</organism>
<feature type="domain" description="YjiS-like" evidence="2">
    <location>
        <begin position="30"/>
        <end position="53"/>
    </location>
</feature>
<accession>A0A918IZ00</accession>
<proteinExistence type="predicted"/>
<dbReference type="Pfam" id="PF06568">
    <property type="entry name" value="YjiS-like"/>
    <property type="match status" value="1"/>
</dbReference>
<evidence type="ECO:0000256" key="1">
    <source>
        <dbReference type="SAM" id="MobiDB-lite"/>
    </source>
</evidence>
<dbReference type="RefSeq" id="WP_189634492.1">
    <property type="nucleotide sequence ID" value="NZ_BMYQ01000009.1"/>
</dbReference>
<name>A0A918IZ00_9RHOB</name>
<evidence type="ECO:0000259" key="2">
    <source>
        <dbReference type="Pfam" id="PF06568"/>
    </source>
</evidence>
<dbReference type="EMBL" id="BMYQ01000009">
    <property type="protein sequence ID" value="GGW37808.1"/>
    <property type="molecule type" value="Genomic_DNA"/>
</dbReference>
<evidence type="ECO:0000313" key="3">
    <source>
        <dbReference type="EMBL" id="GGW37808.1"/>
    </source>
</evidence>
<sequence length="70" mass="8066">MSFPLSLRRAAARPRLRLLPLLLSRLGLGRSRRRLAELDTHLLRDIGLSRAQADAESERPIWDAPSHWTR</sequence>
<protein>
    <recommendedName>
        <fullName evidence="2">YjiS-like domain-containing protein</fullName>
    </recommendedName>
</protein>
<dbReference type="InterPro" id="IPR009506">
    <property type="entry name" value="YjiS-like"/>
</dbReference>
<dbReference type="AlphaFoldDB" id="A0A918IZ00"/>
<keyword evidence="4" id="KW-1185">Reference proteome</keyword>